<dbReference type="InterPro" id="IPR036388">
    <property type="entry name" value="WH-like_DNA-bd_sf"/>
</dbReference>
<dbReference type="InterPro" id="IPR000485">
    <property type="entry name" value="AsnC-type_HTH_dom"/>
</dbReference>
<dbReference type="RefSeq" id="WP_378268610.1">
    <property type="nucleotide sequence ID" value="NZ_JBHUKR010000019.1"/>
</dbReference>
<evidence type="ECO:0000313" key="6">
    <source>
        <dbReference type="EMBL" id="MFD2420515.1"/>
    </source>
</evidence>
<proteinExistence type="predicted"/>
<dbReference type="PRINTS" id="PR00033">
    <property type="entry name" value="HTHASNC"/>
</dbReference>
<dbReference type="Pfam" id="PF13412">
    <property type="entry name" value="HTH_24"/>
    <property type="match status" value="1"/>
</dbReference>
<dbReference type="SUPFAM" id="SSF46785">
    <property type="entry name" value="Winged helix' DNA-binding domain"/>
    <property type="match status" value="1"/>
</dbReference>
<dbReference type="InterPro" id="IPR011991">
    <property type="entry name" value="ArsR-like_HTH"/>
</dbReference>
<keyword evidence="7" id="KW-1185">Reference proteome</keyword>
<dbReference type="InterPro" id="IPR036390">
    <property type="entry name" value="WH_DNA-bd_sf"/>
</dbReference>
<reference evidence="7" key="1">
    <citation type="journal article" date="2019" name="Int. J. Syst. Evol. Microbiol.">
        <title>The Global Catalogue of Microorganisms (GCM) 10K type strain sequencing project: providing services to taxonomists for standard genome sequencing and annotation.</title>
        <authorList>
            <consortium name="The Broad Institute Genomics Platform"/>
            <consortium name="The Broad Institute Genome Sequencing Center for Infectious Disease"/>
            <person name="Wu L."/>
            <person name="Ma J."/>
        </authorList>
    </citation>
    <scope>NUCLEOTIDE SEQUENCE [LARGE SCALE GENOMIC DNA]</scope>
    <source>
        <strain evidence="7">CGMCC 4.7645</strain>
    </source>
</reference>
<dbReference type="InterPro" id="IPR019885">
    <property type="entry name" value="Tscrpt_reg_HTH_AsnC-type_CS"/>
</dbReference>
<sequence length="171" mass="18634">MSSGDHGSGSPDGHPAQPLDDIDRAILGELTADARVSIRALAERVAISRANAYNRLERLTRDGVITGFTARIDPPRAGLGTSAYIMITVEQTAWRPMEAGLKKIPYVEHIALVGGDFDVLLLVRTPDNTALREVVLEQIQAVEGVRATRTWLIFEESTGLGAPWTRHQPGR</sequence>
<protein>
    <submittedName>
        <fullName evidence="6">Lrp/AsnC family transcriptional regulator</fullName>
    </submittedName>
</protein>
<name>A0ABW5G0Q5_9PSEU</name>
<keyword evidence="1" id="KW-0805">Transcription regulation</keyword>
<dbReference type="Gene3D" id="3.30.70.920">
    <property type="match status" value="1"/>
</dbReference>
<evidence type="ECO:0000256" key="3">
    <source>
        <dbReference type="ARBA" id="ARBA00023163"/>
    </source>
</evidence>
<dbReference type="PANTHER" id="PTHR30154:SF34">
    <property type="entry name" value="TRANSCRIPTIONAL REGULATOR AZLB"/>
    <property type="match status" value="1"/>
</dbReference>
<organism evidence="6 7">
    <name type="scientific">Amycolatopsis pigmentata</name>
    <dbReference type="NCBI Taxonomy" id="450801"/>
    <lineage>
        <taxon>Bacteria</taxon>
        <taxon>Bacillati</taxon>
        <taxon>Actinomycetota</taxon>
        <taxon>Actinomycetes</taxon>
        <taxon>Pseudonocardiales</taxon>
        <taxon>Pseudonocardiaceae</taxon>
        <taxon>Amycolatopsis</taxon>
    </lineage>
</organism>
<dbReference type="EMBL" id="JBHUKR010000019">
    <property type="protein sequence ID" value="MFD2420515.1"/>
    <property type="molecule type" value="Genomic_DNA"/>
</dbReference>
<keyword evidence="3" id="KW-0804">Transcription</keyword>
<feature type="domain" description="HTH asnC-type" evidence="5">
    <location>
        <begin position="19"/>
        <end position="80"/>
    </location>
</feature>
<comment type="caution">
    <text evidence="6">The sequence shown here is derived from an EMBL/GenBank/DDBJ whole genome shotgun (WGS) entry which is preliminary data.</text>
</comment>
<evidence type="ECO:0000256" key="2">
    <source>
        <dbReference type="ARBA" id="ARBA00023125"/>
    </source>
</evidence>
<dbReference type="Gene3D" id="1.10.10.10">
    <property type="entry name" value="Winged helix-like DNA-binding domain superfamily/Winged helix DNA-binding domain"/>
    <property type="match status" value="1"/>
</dbReference>
<dbReference type="InterPro" id="IPR019887">
    <property type="entry name" value="Tscrpt_reg_AsnC/Lrp_C"/>
</dbReference>
<dbReference type="CDD" id="cd00090">
    <property type="entry name" value="HTH_ARSR"/>
    <property type="match status" value="1"/>
</dbReference>
<evidence type="ECO:0000256" key="1">
    <source>
        <dbReference type="ARBA" id="ARBA00023015"/>
    </source>
</evidence>
<evidence type="ECO:0000259" key="5">
    <source>
        <dbReference type="PROSITE" id="PS50956"/>
    </source>
</evidence>
<dbReference type="PROSITE" id="PS00519">
    <property type="entry name" value="HTH_ASNC_1"/>
    <property type="match status" value="1"/>
</dbReference>
<dbReference type="InterPro" id="IPR019888">
    <property type="entry name" value="Tscrpt_reg_AsnC-like"/>
</dbReference>
<dbReference type="SMART" id="SM00344">
    <property type="entry name" value="HTH_ASNC"/>
    <property type="match status" value="1"/>
</dbReference>
<keyword evidence="2" id="KW-0238">DNA-binding</keyword>
<gene>
    <name evidence="6" type="ORF">ACFSXZ_29735</name>
</gene>
<dbReference type="SUPFAM" id="SSF54909">
    <property type="entry name" value="Dimeric alpha+beta barrel"/>
    <property type="match status" value="1"/>
</dbReference>
<dbReference type="InterPro" id="IPR011008">
    <property type="entry name" value="Dimeric_a/b-barrel"/>
</dbReference>
<dbReference type="PANTHER" id="PTHR30154">
    <property type="entry name" value="LEUCINE-RESPONSIVE REGULATORY PROTEIN"/>
    <property type="match status" value="1"/>
</dbReference>
<evidence type="ECO:0000256" key="4">
    <source>
        <dbReference type="SAM" id="MobiDB-lite"/>
    </source>
</evidence>
<evidence type="ECO:0000313" key="7">
    <source>
        <dbReference type="Proteomes" id="UP001597417"/>
    </source>
</evidence>
<dbReference type="PROSITE" id="PS50956">
    <property type="entry name" value="HTH_ASNC_2"/>
    <property type="match status" value="1"/>
</dbReference>
<feature type="compositionally biased region" description="Low complexity" evidence="4">
    <location>
        <begin position="1"/>
        <end position="15"/>
    </location>
</feature>
<accession>A0ABW5G0Q5</accession>
<dbReference type="Pfam" id="PF01037">
    <property type="entry name" value="AsnC_trans_reg"/>
    <property type="match status" value="1"/>
</dbReference>
<dbReference type="Proteomes" id="UP001597417">
    <property type="component" value="Unassembled WGS sequence"/>
</dbReference>
<feature type="region of interest" description="Disordered" evidence="4">
    <location>
        <begin position="1"/>
        <end position="20"/>
    </location>
</feature>